<dbReference type="Pfam" id="PF01047">
    <property type="entry name" value="MarR"/>
    <property type="match status" value="1"/>
</dbReference>
<evidence type="ECO:0000256" key="2">
    <source>
        <dbReference type="ARBA" id="ARBA00023125"/>
    </source>
</evidence>
<dbReference type="GO" id="GO:0003677">
    <property type="term" value="F:DNA binding"/>
    <property type="evidence" value="ECO:0007669"/>
    <property type="project" value="UniProtKB-KW"/>
</dbReference>
<feature type="domain" description="HTH marR-type" evidence="4">
    <location>
        <begin position="1"/>
        <end position="129"/>
    </location>
</feature>
<dbReference type="InterPro" id="IPR036388">
    <property type="entry name" value="WH-like_DNA-bd_sf"/>
</dbReference>
<dbReference type="EMBL" id="AAOE01000018">
    <property type="protein sequence ID" value="EAR08624.1"/>
    <property type="molecule type" value="Genomic_DNA"/>
</dbReference>
<keyword evidence="1" id="KW-0805">Transcription regulation</keyword>
<dbReference type="PANTHER" id="PTHR33164">
    <property type="entry name" value="TRANSCRIPTIONAL REGULATOR, MARR FAMILY"/>
    <property type="match status" value="1"/>
</dbReference>
<dbReference type="InterPro" id="IPR039422">
    <property type="entry name" value="MarR/SlyA-like"/>
</dbReference>
<dbReference type="Proteomes" id="UP000005953">
    <property type="component" value="Unassembled WGS sequence"/>
</dbReference>
<evidence type="ECO:0000259" key="4">
    <source>
        <dbReference type="PROSITE" id="PS50995"/>
    </source>
</evidence>
<dbReference type="STRING" id="314283.MED297_02930"/>
<organism evidence="5 6">
    <name type="scientific">Reinekea blandensis MED297</name>
    <dbReference type="NCBI Taxonomy" id="314283"/>
    <lineage>
        <taxon>Bacteria</taxon>
        <taxon>Pseudomonadati</taxon>
        <taxon>Pseudomonadota</taxon>
        <taxon>Gammaproteobacteria</taxon>
        <taxon>Oceanospirillales</taxon>
        <taxon>Saccharospirillaceae</taxon>
        <taxon>Reinekea</taxon>
    </lineage>
</organism>
<evidence type="ECO:0000313" key="6">
    <source>
        <dbReference type="Proteomes" id="UP000005953"/>
    </source>
</evidence>
<dbReference type="InterPro" id="IPR036390">
    <property type="entry name" value="WH_DNA-bd_sf"/>
</dbReference>
<accession>A4BGX8</accession>
<dbReference type="SMART" id="SM00347">
    <property type="entry name" value="HTH_MARR"/>
    <property type="match status" value="1"/>
</dbReference>
<dbReference type="PROSITE" id="PS50995">
    <property type="entry name" value="HTH_MARR_2"/>
    <property type="match status" value="1"/>
</dbReference>
<dbReference type="PROSITE" id="PS01117">
    <property type="entry name" value="HTH_MARR_1"/>
    <property type="match status" value="1"/>
</dbReference>
<dbReference type="PANTHER" id="PTHR33164:SF95">
    <property type="entry name" value="TRANSCRIPTIONAL REGULATOR"/>
    <property type="match status" value="1"/>
</dbReference>
<evidence type="ECO:0000256" key="1">
    <source>
        <dbReference type="ARBA" id="ARBA00023015"/>
    </source>
</evidence>
<comment type="caution">
    <text evidence="5">The sequence shown here is derived from an EMBL/GenBank/DDBJ whole genome shotgun (WGS) entry which is preliminary data.</text>
</comment>
<evidence type="ECO:0000256" key="3">
    <source>
        <dbReference type="ARBA" id="ARBA00023163"/>
    </source>
</evidence>
<dbReference type="PRINTS" id="PR00598">
    <property type="entry name" value="HTHMARR"/>
</dbReference>
<sequence>MIRRLHQISSQVFQHRLAAAGLELTPVQFATLTILDTHPVLEQAQIAALIAYDRATIGGVIDRLEQRGYVTRKTSVRDRRARDVSLSDAGLKALRQAEPIVTDLQSEILKNLTQSEQRDLIALLTKAVKDTDHDA</sequence>
<keyword evidence="3" id="KW-0804">Transcription</keyword>
<dbReference type="GO" id="GO:0003700">
    <property type="term" value="F:DNA-binding transcription factor activity"/>
    <property type="evidence" value="ECO:0007669"/>
    <property type="project" value="InterPro"/>
</dbReference>
<dbReference type="GO" id="GO:0006950">
    <property type="term" value="P:response to stress"/>
    <property type="evidence" value="ECO:0007669"/>
    <property type="project" value="TreeGrafter"/>
</dbReference>
<gene>
    <name evidence="5" type="ORF">MED297_02930</name>
</gene>
<dbReference type="Gene3D" id="1.10.10.10">
    <property type="entry name" value="Winged helix-like DNA-binding domain superfamily/Winged helix DNA-binding domain"/>
    <property type="match status" value="1"/>
</dbReference>
<evidence type="ECO:0000313" key="5">
    <source>
        <dbReference type="EMBL" id="EAR08624.1"/>
    </source>
</evidence>
<dbReference type="SUPFAM" id="SSF46785">
    <property type="entry name" value="Winged helix' DNA-binding domain"/>
    <property type="match status" value="1"/>
</dbReference>
<name>A4BGX8_9GAMM</name>
<keyword evidence="6" id="KW-1185">Reference proteome</keyword>
<keyword evidence="2" id="KW-0238">DNA-binding</keyword>
<dbReference type="InterPro" id="IPR000835">
    <property type="entry name" value="HTH_MarR-typ"/>
</dbReference>
<dbReference type="HOGENOM" id="CLU_083287_27_7_6"/>
<reference evidence="5 6" key="1">
    <citation type="submission" date="2006-02" db="EMBL/GenBank/DDBJ databases">
        <authorList>
            <person name="Pinhassi J."/>
            <person name="Pedros-Alio C."/>
            <person name="Ferriera S."/>
            <person name="Johnson J."/>
            <person name="Kravitz S."/>
            <person name="Halpern A."/>
            <person name="Remington K."/>
            <person name="Beeson K."/>
            <person name="Tran B."/>
            <person name="Rogers Y.-H."/>
            <person name="Friedman R."/>
            <person name="Venter J.C."/>
        </authorList>
    </citation>
    <scope>NUCLEOTIDE SEQUENCE [LARGE SCALE GENOMIC DNA]</scope>
    <source>
        <strain evidence="5 6">MED297</strain>
    </source>
</reference>
<protein>
    <submittedName>
        <fullName evidence="5">Transcriptional regulatory protein</fullName>
    </submittedName>
</protein>
<proteinExistence type="predicted"/>
<dbReference type="AlphaFoldDB" id="A4BGX8"/>
<dbReference type="InterPro" id="IPR023187">
    <property type="entry name" value="Tscrpt_reg_MarR-type_CS"/>
</dbReference>